<accession>A0AAV7M4B6</accession>
<keyword evidence="2" id="KW-1185">Reference proteome</keyword>
<sequence length="168" mass="18419">MDRILNKKRAILGCHSDRGRPLGWGEPPDAAWPPPLIRDARGARIGLSASGQTCGLPCPDEPGPRVAPEAVAWSVRTGEAVPTDTYWFLHDCFFLTVKAGRSRHRFMGAAPGAVTTALLSALPASHGVVRARAQPATREDCDYFFLRVCMSARSLHFYCVHASLYERM</sequence>
<reference evidence="1" key="1">
    <citation type="journal article" date="2022" name="bioRxiv">
        <title>Sequencing and chromosome-scale assembly of the giantPleurodeles waltlgenome.</title>
        <authorList>
            <person name="Brown T."/>
            <person name="Elewa A."/>
            <person name="Iarovenko S."/>
            <person name="Subramanian E."/>
            <person name="Araus A.J."/>
            <person name="Petzold A."/>
            <person name="Susuki M."/>
            <person name="Suzuki K.-i.T."/>
            <person name="Hayashi T."/>
            <person name="Toyoda A."/>
            <person name="Oliveira C."/>
            <person name="Osipova E."/>
            <person name="Leigh N.D."/>
            <person name="Simon A."/>
            <person name="Yun M.H."/>
        </authorList>
    </citation>
    <scope>NUCLEOTIDE SEQUENCE</scope>
    <source>
        <strain evidence="1">20211129_DDA</strain>
        <tissue evidence="1">Liver</tissue>
    </source>
</reference>
<dbReference type="Proteomes" id="UP001066276">
    <property type="component" value="Chromosome 10"/>
</dbReference>
<name>A0AAV7M4B6_PLEWA</name>
<organism evidence="1 2">
    <name type="scientific">Pleurodeles waltl</name>
    <name type="common">Iberian ribbed newt</name>
    <dbReference type="NCBI Taxonomy" id="8319"/>
    <lineage>
        <taxon>Eukaryota</taxon>
        <taxon>Metazoa</taxon>
        <taxon>Chordata</taxon>
        <taxon>Craniata</taxon>
        <taxon>Vertebrata</taxon>
        <taxon>Euteleostomi</taxon>
        <taxon>Amphibia</taxon>
        <taxon>Batrachia</taxon>
        <taxon>Caudata</taxon>
        <taxon>Salamandroidea</taxon>
        <taxon>Salamandridae</taxon>
        <taxon>Pleurodelinae</taxon>
        <taxon>Pleurodeles</taxon>
    </lineage>
</organism>
<proteinExistence type="predicted"/>
<comment type="caution">
    <text evidence="1">The sequence shown here is derived from an EMBL/GenBank/DDBJ whole genome shotgun (WGS) entry which is preliminary data.</text>
</comment>
<protein>
    <submittedName>
        <fullName evidence="1">Uncharacterized protein</fullName>
    </submittedName>
</protein>
<dbReference type="AlphaFoldDB" id="A0AAV7M4B6"/>
<evidence type="ECO:0000313" key="2">
    <source>
        <dbReference type="Proteomes" id="UP001066276"/>
    </source>
</evidence>
<evidence type="ECO:0000313" key="1">
    <source>
        <dbReference type="EMBL" id="KAJ1098427.1"/>
    </source>
</evidence>
<gene>
    <name evidence="1" type="ORF">NDU88_003538</name>
</gene>
<dbReference type="EMBL" id="JANPWB010000014">
    <property type="protein sequence ID" value="KAJ1098427.1"/>
    <property type="molecule type" value="Genomic_DNA"/>
</dbReference>